<evidence type="ECO:0000259" key="8">
    <source>
        <dbReference type="Pfam" id="PF01272"/>
    </source>
</evidence>
<dbReference type="FunFam" id="1.10.287.180:FF:000001">
    <property type="entry name" value="Transcription elongation factor GreA"/>
    <property type="match status" value="1"/>
</dbReference>
<dbReference type="InterPro" id="IPR036953">
    <property type="entry name" value="GreA/GreB_C_sf"/>
</dbReference>
<dbReference type="GO" id="GO:0032784">
    <property type="term" value="P:regulation of DNA-templated transcription elongation"/>
    <property type="evidence" value="ECO:0007669"/>
    <property type="project" value="InterPro"/>
</dbReference>
<feature type="domain" description="Transcription elongation factor GreA/GreB N-terminal" evidence="9">
    <location>
        <begin position="1"/>
        <end position="68"/>
    </location>
</feature>
<dbReference type="Pfam" id="PF01272">
    <property type="entry name" value="GreA_GreB"/>
    <property type="match status" value="1"/>
</dbReference>
<dbReference type="PANTHER" id="PTHR30437:SF4">
    <property type="entry name" value="TRANSCRIPTION ELONGATION FACTOR GREA"/>
    <property type="match status" value="1"/>
</dbReference>
<dbReference type="AlphaFoldDB" id="A0A1F6NH33"/>
<accession>A0A1F6NH33</accession>
<evidence type="ECO:0000256" key="6">
    <source>
        <dbReference type="ARBA" id="ARBA00030776"/>
    </source>
</evidence>
<keyword evidence="3" id="KW-0805">Transcription regulation</keyword>
<dbReference type="Gene3D" id="3.10.50.30">
    <property type="entry name" value="Transcription elongation factor, GreA/GreB, C-terminal domain"/>
    <property type="match status" value="1"/>
</dbReference>
<sequence length="143" mass="16044">MSRKKYEELEQELEKLKKKRPKAAEEVARLAELGDFSENVEYQLAKRRLRGINYAMLKLEHRLNHADIVKVKNDGIVRLGSVVTVETKKGGRTYTILGESEADPKNGIISHNSPLGAALIGHRVGDEVEVDKVGKCKVVRILI</sequence>
<evidence type="ECO:0000259" key="9">
    <source>
        <dbReference type="Pfam" id="PF03449"/>
    </source>
</evidence>
<reference evidence="10 11" key="1">
    <citation type="journal article" date="2016" name="Nat. Commun.">
        <title>Thousands of microbial genomes shed light on interconnected biogeochemical processes in an aquifer system.</title>
        <authorList>
            <person name="Anantharaman K."/>
            <person name="Brown C.T."/>
            <person name="Hug L.A."/>
            <person name="Sharon I."/>
            <person name="Castelle C.J."/>
            <person name="Probst A.J."/>
            <person name="Thomas B.C."/>
            <person name="Singh A."/>
            <person name="Wilkins M.J."/>
            <person name="Karaoz U."/>
            <person name="Brodie E.L."/>
            <person name="Williams K.H."/>
            <person name="Hubbard S.S."/>
            <person name="Banfield J.F."/>
        </authorList>
    </citation>
    <scope>NUCLEOTIDE SEQUENCE [LARGE SCALE GENOMIC DNA]</scope>
</reference>
<feature type="coiled-coil region" evidence="7">
    <location>
        <begin position="6"/>
        <end position="33"/>
    </location>
</feature>
<dbReference type="GO" id="GO:0006354">
    <property type="term" value="P:DNA-templated transcription elongation"/>
    <property type="evidence" value="ECO:0007669"/>
    <property type="project" value="TreeGrafter"/>
</dbReference>
<comment type="similarity">
    <text evidence="1">Belongs to the GreA/GreB family.</text>
</comment>
<feature type="domain" description="Transcription elongation factor GreA/GreB C-terminal" evidence="8">
    <location>
        <begin position="74"/>
        <end position="138"/>
    </location>
</feature>
<dbReference type="InterPro" id="IPR022691">
    <property type="entry name" value="Tscrpt_elong_fac_GreA/B_N"/>
</dbReference>
<dbReference type="InterPro" id="IPR018151">
    <property type="entry name" value="TF_GreA/GreB_CS"/>
</dbReference>
<evidence type="ECO:0000256" key="7">
    <source>
        <dbReference type="SAM" id="Coils"/>
    </source>
</evidence>
<gene>
    <name evidence="10" type="ORF">A2373_04575</name>
</gene>
<protein>
    <recommendedName>
        <fullName evidence="2">Transcription elongation factor GreA</fullName>
    </recommendedName>
    <alternativeName>
        <fullName evidence="6">Transcript cleavage factor GreA</fullName>
    </alternativeName>
</protein>
<comment type="caution">
    <text evidence="10">The sequence shown here is derived from an EMBL/GenBank/DDBJ whole genome shotgun (WGS) entry which is preliminary data.</text>
</comment>
<proteinExistence type="inferred from homology"/>
<dbReference type="Gene3D" id="1.10.287.180">
    <property type="entry name" value="Transcription elongation factor, GreA/GreB, N-terminal domain"/>
    <property type="match status" value="1"/>
</dbReference>
<evidence type="ECO:0000256" key="5">
    <source>
        <dbReference type="ARBA" id="ARBA00023163"/>
    </source>
</evidence>
<dbReference type="PANTHER" id="PTHR30437">
    <property type="entry name" value="TRANSCRIPTION ELONGATION FACTOR GREA"/>
    <property type="match status" value="1"/>
</dbReference>
<keyword evidence="5" id="KW-0804">Transcription</keyword>
<dbReference type="STRING" id="1798697.A2373_04575"/>
<dbReference type="PIRSF" id="PIRSF006092">
    <property type="entry name" value="GreA_GreB"/>
    <property type="match status" value="1"/>
</dbReference>
<dbReference type="InterPro" id="IPR023459">
    <property type="entry name" value="Tscrpt_elong_fac_GreA/B_fam"/>
</dbReference>
<dbReference type="Proteomes" id="UP000176300">
    <property type="component" value="Unassembled WGS sequence"/>
</dbReference>
<dbReference type="SUPFAM" id="SSF54534">
    <property type="entry name" value="FKBP-like"/>
    <property type="match status" value="1"/>
</dbReference>
<evidence type="ECO:0000256" key="4">
    <source>
        <dbReference type="ARBA" id="ARBA00023125"/>
    </source>
</evidence>
<dbReference type="Pfam" id="PF03449">
    <property type="entry name" value="GreA_GreB_N"/>
    <property type="match status" value="1"/>
</dbReference>
<dbReference type="GO" id="GO:0003677">
    <property type="term" value="F:DNA binding"/>
    <property type="evidence" value="ECO:0007669"/>
    <property type="project" value="UniProtKB-KW"/>
</dbReference>
<dbReference type="SUPFAM" id="SSF46557">
    <property type="entry name" value="GreA transcript cleavage protein, N-terminal domain"/>
    <property type="match status" value="1"/>
</dbReference>
<dbReference type="GO" id="GO:0070063">
    <property type="term" value="F:RNA polymerase binding"/>
    <property type="evidence" value="ECO:0007669"/>
    <property type="project" value="InterPro"/>
</dbReference>
<evidence type="ECO:0000256" key="2">
    <source>
        <dbReference type="ARBA" id="ARBA00013729"/>
    </source>
</evidence>
<dbReference type="PROSITE" id="PS00830">
    <property type="entry name" value="GREAB_2"/>
    <property type="match status" value="1"/>
</dbReference>
<organism evidence="10 11">
    <name type="scientific">Candidatus Magasanikbacteria bacterium RIFOXYB1_FULL_40_15</name>
    <dbReference type="NCBI Taxonomy" id="1798697"/>
    <lineage>
        <taxon>Bacteria</taxon>
        <taxon>Candidatus Magasanikiibacteriota</taxon>
    </lineage>
</organism>
<dbReference type="InterPro" id="IPR036805">
    <property type="entry name" value="Tscrpt_elong_fac_GreA/B_N_sf"/>
</dbReference>
<keyword evidence="7" id="KW-0175">Coiled coil</keyword>
<dbReference type="EMBL" id="MFQS01000019">
    <property type="protein sequence ID" value="OGH83155.1"/>
    <property type="molecule type" value="Genomic_DNA"/>
</dbReference>
<name>A0A1F6NH33_9BACT</name>
<dbReference type="InterPro" id="IPR001437">
    <property type="entry name" value="Tscrpt_elong_fac_GreA/B_C"/>
</dbReference>
<evidence type="ECO:0000313" key="11">
    <source>
        <dbReference type="Proteomes" id="UP000176300"/>
    </source>
</evidence>
<evidence type="ECO:0000256" key="3">
    <source>
        <dbReference type="ARBA" id="ARBA00023015"/>
    </source>
</evidence>
<evidence type="ECO:0000313" key="10">
    <source>
        <dbReference type="EMBL" id="OGH83155.1"/>
    </source>
</evidence>
<keyword evidence="4" id="KW-0238">DNA-binding</keyword>
<evidence type="ECO:0000256" key="1">
    <source>
        <dbReference type="ARBA" id="ARBA00008213"/>
    </source>
</evidence>